<dbReference type="SUPFAM" id="SSF53448">
    <property type="entry name" value="Nucleotide-diphospho-sugar transferases"/>
    <property type="match status" value="1"/>
</dbReference>
<name>U5QMZ4_GLOK1</name>
<dbReference type="KEGG" id="glj:GKIL_2799"/>
<organism evidence="1 2">
    <name type="scientific">Gloeobacter kilaueensis (strain ATCC BAA-2537 / CCAP 1431/1 / ULC 316 / JS1)</name>
    <dbReference type="NCBI Taxonomy" id="1183438"/>
    <lineage>
        <taxon>Bacteria</taxon>
        <taxon>Bacillati</taxon>
        <taxon>Cyanobacteriota</taxon>
        <taxon>Cyanophyceae</taxon>
        <taxon>Gloeobacterales</taxon>
        <taxon>Gloeobacteraceae</taxon>
        <taxon>Gloeobacter</taxon>
    </lineage>
</organism>
<reference evidence="1 2" key="1">
    <citation type="journal article" date="2013" name="PLoS ONE">
        <title>Cultivation and Complete Genome Sequencing of Gloeobacter kilaueensis sp. nov., from a Lava Cave in Kilauea Caldera, Hawai'i.</title>
        <authorList>
            <person name="Saw J.H."/>
            <person name="Schatz M."/>
            <person name="Brown M.V."/>
            <person name="Kunkel D.D."/>
            <person name="Foster J.S."/>
            <person name="Shick H."/>
            <person name="Christensen S."/>
            <person name="Hou S."/>
            <person name="Wan X."/>
            <person name="Donachie S.P."/>
        </authorList>
    </citation>
    <scope>NUCLEOTIDE SEQUENCE [LARGE SCALE GENOMIC DNA]</scope>
    <source>
        <strain evidence="2">JS</strain>
    </source>
</reference>
<dbReference type="GO" id="GO:0016740">
    <property type="term" value="F:transferase activity"/>
    <property type="evidence" value="ECO:0007669"/>
    <property type="project" value="UniProtKB-KW"/>
</dbReference>
<dbReference type="EMBL" id="CP003587">
    <property type="protein sequence ID" value="AGY59045.1"/>
    <property type="molecule type" value="Genomic_DNA"/>
</dbReference>
<keyword evidence="1" id="KW-0808">Transferase</keyword>
<evidence type="ECO:0000313" key="1">
    <source>
        <dbReference type="EMBL" id="AGY59045.1"/>
    </source>
</evidence>
<evidence type="ECO:0000313" key="2">
    <source>
        <dbReference type="Proteomes" id="UP000017396"/>
    </source>
</evidence>
<protein>
    <submittedName>
        <fullName evidence="1">Rhamnosyltransferase</fullName>
    </submittedName>
</protein>
<dbReference type="RefSeq" id="WP_023174262.1">
    <property type="nucleotide sequence ID" value="NC_022600.1"/>
</dbReference>
<dbReference type="AlphaFoldDB" id="U5QMZ4"/>
<proteinExistence type="predicted"/>
<dbReference type="InterPro" id="IPR029044">
    <property type="entry name" value="Nucleotide-diphossugar_trans"/>
</dbReference>
<sequence>MRFDILVRTCARVEAFTGRPRFIAVPKQELLLRCLHSLILSINACLQAYRAFEISLTVLDDHSDPQTVRRVRSLLGTAQVPTRFLTLAGTGNGQSLLENYEYARNHCPDLIYFCEDDYLHDRIAITEMLQTYDLLQPSFPNGLALHPCDYPDRYLAPYPSYIYLGSTRFWRTILHTTGTFAITNAVLRRYYEHYLAFTRYGIDPTISEDNSINRVYREVPCISPLPSLAIHLQYVHTLSPFVDWQAWWEAAQVPEPVQ</sequence>
<dbReference type="Proteomes" id="UP000017396">
    <property type="component" value="Chromosome"/>
</dbReference>
<accession>U5QMZ4</accession>
<keyword evidence="2" id="KW-1185">Reference proteome</keyword>
<dbReference type="STRING" id="1183438.GKIL_2799"/>
<dbReference type="CDD" id="cd00761">
    <property type="entry name" value="Glyco_tranf_GTA_type"/>
    <property type="match status" value="1"/>
</dbReference>
<dbReference type="OrthoDB" id="1351853at2"/>
<dbReference type="eggNOG" id="ENOG50336P9">
    <property type="taxonomic scope" value="Bacteria"/>
</dbReference>
<dbReference type="HOGENOM" id="CLU_1076989_0_0_3"/>
<gene>
    <name evidence="1" type="ORF">GKIL_2799</name>
</gene>